<evidence type="ECO:0000256" key="2">
    <source>
        <dbReference type="ARBA" id="ARBA00023136"/>
    </source>
</evidence>
<feature type="domain" description="Beta-lactamase-related" evidence="3">
    <location>
        <begin position="2"/>
        <end position="137"/>
    </location>
</feature>
<dbReference type="PANTHER" id="PTHR46825">
    <property type="entry name" value="D-ALANYL-D-ALANINE-CARBOXYPEPTIDASE/ENDOPEPTIDASE AMPH"/>
    <property type="match status" value="1"/>
</dbReference>
<organism evidence="4 5">
    <name type="scientific">Pontibacter aydingkolensis</name>
    <dbReference type="NCBI Taxonomy" id="1911536"/>
    <lineage>
        <taxon>Bacteria</taxon>
        <taxon>Pseudomonadati</taxon>
        <taxon>Bacteroidota</taxon>
        <taxon>Cytophagia</taxon>
        <taxon>Cytophagales</taxon>
        <taxon>Hymenobacteraceae</taxon>
        <taxon>Pontibacter</taxon>
    </lineage>
</organism>
<dbReference type="PANTHER" id="PTHR46825:SF11">
    <property type="entry name" value="PENICILLIN-BINDING PROTEIN 4"/>
    <property type="match status" value="1"/>
</dbReference>
<evidence type="ECO:0000259" key="3">
    <source>
        <dbReference type="Pfam" id="PF00144"/>
    </source>
</evidence>
<dbReference type="SUPFAM" id="SSF56601">
    <property type="entry name" value="beta-lactamase/transpeptidase-like"/>
    <property type="match status" value="1"/>
</dbReference>
<comment type="subcellular location">
    <subcellularLocation>
        <location evidence="1">Membrane</location>
    </subcellularLocation>
</comment>
<gene>
    <name evidence="4" type="ORF">K0O23_08490</name>
</gene>
<comment type="caution">
    <text evidence="4">The sequence shown here is derived from an EMBL/GenBank/DDBJ whole genome shotgun (WGS) entry which is preliminary data.</text>
</comment>
<evidence type="ECO:0000313" key="4">
    <source>
        <dbReference type="EMBL" id="MBW7467105.1"/>
    </source>
</evidence>
<reference evidence="4 5" key="1">
    <citation type="journal article" date="2016" name="Int. J. Syst. Evol. Microbiol.">
        <title>Pontibacter aydingkolensis sp. nov., isolated from soil of a salt lake.</title>
        <authorList>
            <person name="Osman G."/>
            <person name="Zhang T."/>
            <person name="Lou K."/>
            <person name="Gao Y."/>
            <person name="Chang W."/>
            <person name="Lin Q."/>
            <person name="Yang H.M."/>
            <person name="Huo X.D."/>
            <person name="Wang N."/>
        </authorList>
    </citation>
    <scope>NUCLEOTIDE SEQUENCE [LARGE SCALE GENOMIC DNA]</scope>
    <source>
        <strain evidence="4 5">KACC 19255</strain>
    </source>
</reference>
<dbReference type="Proteomes" id="UP000813018">
    <property type="component" value="Unassembled WGS sequence"/>
</dbReference>
<evidence type="ECO:0000256" key="1">
    <source>
        <dbReference type="ARBA" id="ARBA00004370"/>
    </source>
</evidence>
<dbReference type="InterPro" id="IPR001466">
    <property type="entry name" value="Beta-lactam-related"/>
</dbReference>
<sequence length="138" mass="15495">MYNKGFGMADYEKDIANGAEVKYRIGSLTKSFTSVLVMQLQEQLNVQDKVAKYLPDFPNGENITLHHLLSNTSGLPDFVNHWKDVNTKPATTNDILTLIKDMPLDFEPGAKRNYSSTGFIILAQVIEKVTGKPYEKVL</sequence>
<dbReference type="EMBL" id="JAHYXK010000005">
    <property type="protein sequence ID" value="MBW7467105.1"/>
    <property type="molecule type" value="Genomic_DNA"/>
</dbReference>
<proteinExistence type="predicted"/>
<dbReference type="Gene3D" id="3.40.710.10">
    <property type="entry name" value="DD-peptidase/beta-lactamase superfamily"/>
    <property type="match status" value="1"/>
</dbReference>
<dbReference type="InterPro" id="IPR050491">
    <property type="entry name" value="AmpC-like"/>
</dbReference>
<evidence type="ECO:0000313" key="5">
    <source>
        <dbReference type="Proteomes" id="UP000813018"/>
    </source>
</evidence>
<dbReference type="Pfam" id="PF00144">
    <property type="entry name" value="Beta-lactamase"/>
    <property type="match status" value="1"/>
</dbReference>
<accession>A0ABS7CTH0</accession>
<protein>
    <submittedName>
        <fullName evidence="4">Beta-lactamase family protein</fullName>
    </submittedName>
</protein>
<name>A0ABS7CTH0_9BACT</name>
<keyword evidence="5" id="KW-1185">Reference proteome</keyword>
<keyword evidence="2" id="KW-0472">Membrane</keyword>
<dbReference type="InterPro" id="IPR012338">
    <property type="entry name" value="Beta-lactam/transpept-like"/>
</dbReference>